<dbReference type="Pfam" id="PF13419">
    <property type="entry name" value="HAD_2"/>
    <property type="match status" value="1"/>
</dbReference>
<dbReference type="SFLD" id="SFLDS00003">
    <property type="entry name" value="Haloacid_Dehalogenase"/>
    <property type="match status" value="1"/>
</dbReference>
<organism evidence="1 2">
    <name type="scientific">Thermobifida alba</name>
    <name type="common">Thermomonospora alba</name>
    <dbReference type="NCBI Taxonomy" id="53522"/>
    <lineage>
        <taxon>Bacteria</taxon>
        <taxon>Bacillati</taxon>
        <taxon>Actinomycetota</taxon>
        <taxon>Actinomycetes</taxon>
        <taxon>Streptosporangiales</taxon>
        <taxon>Nocardiopsidaceae</taxon>
        <taxon>Thermobifida</taxon>
    </lineage>
</organism>
<dbReference type="Gene3D" id="3.40.50.1000">
    <property type="entry name" value="HAD superfamily/HAD-like"/>
    <property type="match status" value="1"/>
</dbReference>
<keyword evidence="2" id="KW-1185">Reference proteome</keyword>
<keyword evidence="1" id="KW-0378">Hydrolase</keyword>
<dbReference type="Gene3D" id="1.10.150.240">
    <property type="entry name" value="Putative phosphatase, domain 2"/>
    <property type="match status" value="1"/>
</dbReference>
<name>A0ABY4LAM1_THEAE</name>
<protein>
    <submittedName>
        <fullName evidence="1">HAD family hydrolase</fullName>
    </submittedName>
</protein>
<dbReference type="SUPFAM" id="SSF56784">
    <property type="entry name" value="HAD-like"/>
    <property type="match status" value="1"/>
</dbReference>
<proteinExistence type="predicted"/>
<dbReference type="PANTHER" id="PTHR43434">
    <property type="entry name" value="PHOSPHOGLYCOLATE PHOSPHATASE"/>
    <property type="match status" value="1"/>
</dbReference>
<sequence length="217" mass="24033">MREGVRHIVWDWNGTLLDDNHANLAAANHVCEMFGAPPRELEEWRRIFRRPLLPFYEELLGRSFADGEWERLDTAYNSYYRRLLPSCRLADGALETLGAWRAAGGTQSLLSMAAHDHLVPVITEHGLVPHFTRVDGRRHDTGADSKAEHLVNHLAAQDIDPATVVLIGDIDDDAHAARAAGARAILVATGLMSRERLEATGHPVADSLTEAVRMLHG</sequence>
<dbReference type="Proteomes" id="UP000832041">
    <property type="component" value="Chromosome"/>
</dbReference>
<evidence type="ECO:0000313" key="1">
    <source>
        <dbReference type="EMBL" id="UPT23268.1"/>
    </source>
</evidence>
<evidence type="ECO:0000313" key="2">
    <source>
        <dbReference type="Proteomes" id="UP000832041"/>
    </source>
</evidence>
<dbReference type="InterPro" id="IPR023214">
    <property type="entry name" value="HAD_sf"/>
</dbReference>
<dbReference type="InterPro" id="IPR023198">
    <property type="entry name" value="PGP-like_dom2"/>
</dbReference>
<dbReference type="InterPro" id="IPR050155">
    <property type="entry name" value="HAD-like_hydrolase_sf"/>
</dbReference>
<dbReference type="InterPro" id="IPR036412">
    <property type="entry name" value="HAD-like_sf"/>
</dbReference>
<dbReference type="GO" id="GO:0016787">
    <property type="term" value="F:hydrolase activity"/>
    <property type="evidence" value="ECO:0007669"/>
    <property type="project" value="UniProtKB-KW"/>
</dbReference>
<reference evidence="1 2" key="1">
    <citation type="submission" date="2020-04" db="EMBL/GenBank/DDBJ databases">
        <title>Thermobifida alba genome sequencing and assembly.</title>
        <authorList>
            <person name="Luzics S."/>
            <person name="Horvath B."/>
            <person name="Nagy I."/>
            <person name="Toth A."/>
            <person name="Nagy I."/>
            <person name="Kukolya J."/>
        </authorList>
    </citation>
    <scope>NUCLEOTIDE SEQUENCE [LARGE SCALE GENOMIC DNA]</scope>
    <source>
        <strain evidence="1 2">DSM 43795</strain>
    </source>
</reference>
<dbReference type="InterPro" id="IPR041492">
    <property type="entry name" value="HAD_2"/>
</dbReference>
<dbReference type="EMBL" id="CP051627">
    <property type="protein sequence ID" value="UPT23268.1"/>
    <property type="molecule type" value="Genomic_DNA"/>
</dbReference>
<gene>
    <name evidence="1" type="ORF">FOF52_01555</name>
</gene>
<dbReference type="PANTHER" id="PTHR43434:SF1">
    <property type="entry name" value="PHOSPHOGLYCOLATE PHOSPHATASE"/>
    <property type="match status" value="1"/>
</dbReference>
<dbReference type="SFLD" id="SFLDG01129">
    <property type="entry name" value="C1.5:_HAD__Beta-PGM__Phosphata"/>
    <property type="match status" value="1"/>
</dbReference>
<accession>A0ABY4LAM1</accession>